<feature type="transmembrane region" description="Helical" evidence="1">
    <location>
        <begin position="213"/>
        <end position="232"/>
    </location>
</feature>
<evidence type="ECO:0000313" key="4">
    <source>
        <dbReference type="WBParaSite" id="TCNE_0001959501-mRNA-1"/>
    </source>
</evidence>
<reference evidence="2 3" key="2">
    <citation type="submission" date="2018-11" db="EMBL/GenBank/DDBJ databases">
        <authorList>
            <consortium name="Pathogen Informatics"/>
        </authorList>
    </citation>
    <scope>NUCLEOTIDE SEQUENCE [LARGE SCALE GENOMIC DNA]</scope>
</reference>
<dbReference type="Proteomes" id="UP000050794">
    <property type="component" value="Unassembled WGS sequence"/>
</dbReference>
<keyword evidence="1" id="KW-0812">Transmembrane</keyword>
<evidence type="ECO:0000313" key="2">
    <source>
        <dbReference type="EMBL" id="VDM50912.1"/>
    </source>
</evidence>
<sequence length="265" mass="29304">MAHSFGEVELVFAAGYAQMPSRTVRISGECYSFGLPYFSHLITVIYGALRSLDSDEAQSSAGCFDFGEETPFKDRFIIWRARGANLDVEERSVECDLMSDTSLCVNFARAHIVPGTQFNFANGKLVFVVPTQTAIHRFFIQMPKEEPSGVKRSFISQLEEQTPLSLYHDSYELSTQGCVSRAAIMHNTMDVTENVIMSDGFLHRMMKSDSDRVVAALAPCTVGGQVFFYVLFADARLRVYSKTGKVFSDSLPSLFGCDPADGGDA</sequence>
<evidence type="ECO:0000256" key="1">
    <source>
        <dbReference type="SAM" id="Phobius"/>
    </source>
</evidence>
<keyword evidence="3" id="KW-1185">Reference proteome</keyword>
<dbReference type="AlphaFoldDB" id="A0A183VFS1"/>
<gene>
    <name evidence="2" type="ORF">TCNE_LOCUS19591</name>
</gene>
<organism evidence="3 4">
    <name type="scientific">Toxocara canis</name>
    <name type="common">Canine roundworm</name>
    <dbReference type="NCBI Taxonomy" id="6265"/>
    <lineage>
        <taxon>Eukaryota</taxon>
        <taxon>Metazoa</taxon>
        <taxon>Ecdysozoa</taxon>
        <taxon>Nematoda</taxon>
        <taxon>Chromadorea</taxon>
        <taxon>Rhabditida</taxon>
        <taxon>Spirurina</taxon>
        <taxon>Ascaridomorpha</taxon>
        <taxon>Ascaridoidea</taxon>
        <taxon>Toxocaridae</taxon>
        <taxon>Toxocara</taxon>
    </lineage>
</organism>
<evidence type="ECO:0000313" key="3">
    <source>
        <dbReference type="Proteomes" id="UP000050794"/>
    </source>
</evidence>
<name>A0A183VFS1_TOXCA</name>
<keyword evidence="1" id="KW-0472">Membrane</keyword>
<keyword evidence="1" id="KW-1133">Transmembrane helix</keyword>
<protein>
    <submittedName>
        <fullName evidence="4">Anaphase-promoting complex subunit 1</fullName>
    </submittedName>
</protein>
<dbReference type="EMBL" id="UYWY01027158">
    <property type="protein sequence ID" value="VDM50912.1"/>
    <property type="molecule type" value="Genomic_DNA"/>
</dbReference>
<dbReference type="WBParaSite" id="TCNE_0001959501-mRNA-1">
    <property type="protein sequence ID" value="TCNE_0001959501-mRNA-1"/>
    <property type="gene ID" value="TCNE_0001959501"/>
</dbReference>
<accession>A0A183VFS1</accession>
<proteinExistence type="predicted"/>
<reference evidence="4" key="1">
    <citation type="submission" date="2016-06" db="UniProtKB">
        <authorList>
            <consortium name="WormBaseParasite"/>
        </authorList>
    </citation>
    <scope>IDENTIFICATION</scope>
</reference>